<sequence>MATPRPRGGSDELLSSPDPLNDTVSSALYPSSRRVTRSQRSQRLFSLGGSSTSPRKQMFELEVGDDRQPKRLLVTVEAEGDYENVGVGNVGRRLFNADTPTLSRGAFTTTVPLAGDRKNTAVKTPARRGRPPKSAGTPKTGTATKRRATASPRKTPRQARRVKTITDSDGLETDITIQGTPRSTTRPRRATSRQPSEVPQDPAPSSIPPSTTRRRGRPKRVEFSDQPVETVEDDVDLIDLGGVAPSDDGLAASMEDMIVEDPTPRREPPANPMPQSEPDIWMQTMSDQATPRASTQENPIALSPTPAYMQDKSPTPSEQLLSESENEPAYNEYDFAPGAPSDISSLIGDNDDNDELRDQDTVAQGEDFSMIFANSIPSMRGHMSMHDLRSEDVGEETSLIVNQTLETLRRSGALHIDDDEDEIESIPTKQPSPVQDLQAQEEEVQSQQEIQTHVESVVDTNVEEIESPVALPSLPRPDLPPPSLASKEKSPSRGYHSPGRARSSPRRKSIPLSRQLMESKVKQMDAENSRLEESGMDTSQIDNSFSSVPSRVLDAATPGAKSTRRIPMVNDEMSVMYVDDFSEIPEAYLEAATPGRPKLSEVNDLETQNELEQDIEQEADITQAHEETLMGEVHEKTIMNEAHEETITDEAHEETIMNEAPDEDHGEEDVEVEEAEEVEEEARKSSPKSAAPSIASVSYTRSDSARMPTPDDTPSPADIPVPQSDAKTIEAVQSSPTAAYSQLPDEPSSDLPVPDLTASLPAASNEYITPLAPISSPIPSPDVNLLAPRAASPDNGARPTLSPIVRAGRALQSVTSDASSPPRQNSLGSPFRPTTSSSQPQSAAKSTRSWTQPLSTLIQAGAQFFGSPTRTAPQPQPQPPAPQLSGQPFDDPFGTENDHTGQPSFMEALSKSMRTSPAREPEVSFSMSGSLQVAPGDEVDEMSWMQEAPAPREQPFAQSRSFHSSTNTASRSMHSRRQSFEISLVSPDRAEDTEVEEEQPEGEEEEDDDIWAVEASRPASNSDRQQSFAKKSVPSLPPRRAAIPSPWQKSAEPVPKQTLFTPAAARNRTSDFADGEVEDFSMLSQQQSRQKQIPQKAFEVAQRSSAKKDLAAFFSSPNLLPGAEGVKEILDKKRLNLQVGGAAQRPERVDTGLETNSMFPSIPQKAFAPSASGRSDLFSPAKPSATKSVADTYDYSDPVSAIKPSVLGKSVMDTRRELFASTSNPRSSIRHRSEIPDSQPNMSDEVSFPSVPQKKNFTPNVGSQKTTAQNNLFSKAPSAAPVPSLTPVRMQLTRADIQKWQESSASAIAESSPTATGAATSESESEHRARILRPLPDRNMSPTKSCLRSPLKPRTPGRVVEFTSSVLSPLAQAQVRAERRLSASSSGSAAAAQQQQQQRIAAIMEEEEKENGDAAAKAEVEAVMEEDQEMNEDMDVSMTDAPQTLNETQKQALLIQEQQQEPQRLSQTMWSRDHWLLLDDIIQLRREGPFDFEFPDDFTSKSAWLLGRSVNSHGASLKLEQWHLDVVDAFQAEVGVWSEEALAKRVFSLIVGEELRRQGRVPKAPSVRFR</sequence>
<dbReference type="Proteomes" id="UP001224890">
    <property type="component" value="Unassembled WGS sequence"/>
</dbReference>
<dbReference type="GeneID" id="85463509"/>
<feature type="compositionally biased region" description="Basic residues" evidence="1">
    <location>
        <begin position="144"/>
        <end position="163"/>
    </location>
</feature>
<feature type="compositionally biased region" description="Polar residues" evidence="1">
    <location>
        <begin position="287"/>
        <end position="298"/>
    </location>
</feature>
<feature type="compositionally biased region" description="Low complexity" evidence="1">
    <location>
        <begin position="687"/>
        <end position="698"/>
    </location>
</feature>
<feature type="compositionally biased region" description="Polar residues" evidence="1">
    <location>
        <begin position="731"/>
        <end position="740"/>
    </location>
</feature>
<feature type="compositionally biased region" description="Acidic residues" evidence="1">
    <location>
        <begin position="991"/>
        <end position="1011"/>
    </location>
</feature>
<feature type="region of interest" description="Disordered" evidence="1">
    <location>
        <begin position="260"/>
        <end position="279"/>
    </location>
</feature>
<feature type="compositionally biased region" description="Polar residues" evidence="1">
    <location>
        <begin position="1018"/>
        <end position="1029"/>
    </location>
</feature>
<feature type="compositionally biased region" description="Acidic residues" evidence="1">
    <location>
        <begin position="660"/>
        <end position="680"/>
    </location>
</feature>
<proteinExistence type="predicted"/>
<reference evidence="2" key="1">
    <citation type="submission" date="2021-06" db="EMBL/GenBank/DDBJ databases">
        <title>Comparative genomics, transcriptomics and evolutionary studies reveal genomic signatures of adaptation to plant cell wall in hemibiotrophic fungi.</title>
        <authorList>
            <consortium name="DOE Joint Genome Institute"/>
            <person name="Baroncelli R."/>
            <person name="Diaz J.F."/>
            <person name="Benocci T."/>
            <person name="Peng M."/>
            <person name="Battaglia E."/>
            <person name="Haridas S."/>
            <person name="Andreopoulos W."/>
            <person name="Labutti K."/>
            <person name="Pangilinan J."/>
            <person name="Floch G.L."/>
            <person name="Makela M.R."/>
            <person name="Henrissat B."/>
            <person name="Grigoriev I.V."/>
            <person name="Crouch J.A."/>
            <person name="De Vries R.P."/>
            <person name="Sukno S.A."/>
            <person name="Thon M.R."/>
        </authorList>
    </citation>
    <scope>NUCLEOTIDE SEQUENCE</scope>
    <source>
        <strain evidence="2">CBS 193.32</strain>
    </source>
</reference>
<feature type="compositionally biased region" description="Low complexity" evidence="1">
    <location>
        <begin position="1303"/>
        <end position="1312"/>
    </location>
</feature>
<name>A0AAJ0F1Q2_9PEZI</name>
<gene>
    <name evidence="2" type="ORF">BDP55DRAFT_725187</name>
</gene>
<evidence type="ECO:0000313" key="2">
    <source>
        <dbReference type="EMBL" id="KAK1689758.1"/>
    </source>
</evidence>
<protein>
    <submittedName>
        <fullName evidence="2">Uncharacterized protein</fullName>
    </submittedName>
</protein>
<feature type="compositionally biased region" description="Polar residues" evidence="1">
    <location>
        <begin position="427"/>
        <end position="437"/>
    </location>
</feature>
<feature type="region of interest" description="Disordered" evidence="1">
    <location>
        <begin position="410"/>
        <end position="550"/>
    </location>
</feature>
<feature type="region of interest" description="Disordered" evidence="1">
    <location>
        <begin position="772"/>
        <end position="1070"/>
    </location>
</feature>
<feature type="region of interest" description="Disordered" evidence="1">
    <location>
        <begin position="1303"/>
        <end position="1356"/>
    </location>
</feature>
<feature type="compositionally biased region" description="Polar residues" evidence="1">
    <location>
        <begin position="1313"/>
        <end position="1322"/>
    </location>
</feature>
<feature type="region of interest" description="Disordered" evidence="1">
    <location>
        <begin position="106"/>
        <end position="250"/>
    </location>
</feature>
<evidence type="ECO:0000256" key="1">
    <source>
        <dbReference type="SAM" id="MobiDB-lite"/>
    </source>
</evidence>
<organism evidence="2 3">
    <name type="scientific">Colletotrichum godetiae</name>
    <dbReference type="NCBI Taxonomy" id="1209918"/>
    <lineage>
        <taxon>Eukaryota</taxon>
        <taxon>Fungi</taxon>
        <taxon>Dikarya</taxon>
        <taxon>Ascomycota</taxon>
        <taxon>Pezizomycotina</taxon>
        <taxon>Sordariomycetes</taxon>
        <taxon>Hypocreomycetidae</taxon>
        <taxon>Glomerellales</taxon>
        <taxon>Glomerellaceae</taxon>
        <taxon>Colletotrichum</taxon>
        <taxon>Colletotrichum acutatum species complex</taxon>
    </lineage>
</organism>
<keyword evidence="3" id="KW-1185">Reference proteome</keyword>
<feature type="compositionally biased region" description="Polar residues" evidence="1">
    <location>
        <begin position="956"/>
        <end position="972"/>
    </location>
</feature>
<evidence type="ECO:0000313" key="3">
    <source>
        <dbReference type="Proteomes" id="UP001224890"/>
    </source>
</evidence>
<feature type="compositionally biased region" description="Polar residues" evidence="1">
    <location>
        <begin position="312"/>
        <end position="323"/>
    </location>
</feature>
<feature type="region of interest" description="Disordered" evidence="1">
    <location>
        <begin position="287"/>
        <end position="357"/>
    </location>
</feature>
<feature type="region of interest" description="Disordered" evidence="1">
    <location>
        <begin position="1141"/>
        <end position="1191"/>
    </location>
</feature>
<dbReference type="RefSeq" id="XP_060433453.1">
    <property type="nucleotide sequence ID" value="XM_060578983.1"/>
</dbReference>
<feature type="region of interest" description="Disordered" evidence="1">
    <location>
        <begin position="1378"/>
        <end position="1398"/>
    </location>
</feature>
<feature type="compositionally biased region" description="Polar residues" evidence="1">
    <location>
        <begin position="812"/>
        <end position="858"/>
    </location>
</feature>
<accession>A0AAJ0F1Q2</accession>
<feature type="compositionally biased region" description="Pro residues" evidence="1">
    <location>
        <begin position="474"/>
        <end position="483"/>
    </location>
</feature>
<feature type="region of interest" description="Disordered" evidence="1">
    <location>
        <begin position="1221"/>
        <end position="1265"/>
    </location>
</feature>
<feature type="compositionally biased region" description="Polar residues" evidence="1">
    <location>
        <begin position="536"/>
        <end position="549"/>
    </location>
</feature>
<feature type="compositionally biased region" description="Polar residues" evidence="1">
    <location>
        <begin position="1253"/>
        <end position="1265"/>
    </location>
</feature>
<feature type="compositionally biased region" description="Basic and acidic residues" evidence="1">
    <location>
        <begin position="517"/>
        <end position="533"/>
    </location>
</feature>
<feature type="region of interest" description="Disordered" evidence="1">
    <location>
        <begin position="1"/>
        <end position="68"/>
    </location>
</feature>
<feature type="region of interest" description="Disordered" evidence="1">
    <location>
        <begin position="648"/>
        <end position="757"/>
    </location>
</feature>
<dbReference type="EMBL" id="JAHMHR010000007">
    <property type="protein sequence ID" value="KAK1689758.1"/>
    <property type="molecule type" value="Genomic_DNA"/>
</dbReference>
<feature type="compositionally biased region" description="Low complexity" evidence="1">
    <location>
        <begin position="1382"/>
        <end position="1398"/>
    </location>
</feature>
<comment type="caution">
    <text evidence="2">The sequence shown here is derived from an EMBL/GenBank/DDBJ whole genome shotgun (WGS) entry which is preliminary data.</text>
</comment>